<organism evidence="3 4">
    <name type="scientific">Ditylenchus dipsaci</name>
    <dbReference type="NCBI Taxonomy" id="166011"/>
    <lineage>
        <taxon>Eukaryota</taxon>
        <taxon>Metazoa</taxon>
        <taxon>Ecdysozoa</taxon>
        <taxon>Nematoda</taxon>
        <taxon>Chromadorea</taxon>
        <taxon>Rhabditida</taxon>
        <taxon>Tylenchina</taxon>
        <taxon>Tylenchomorpha</taxon>
        <taxon>Sphaerularioidea</taxon>
        <taxon>Anguinidae</taxon>
        <taxon>Anguininae</taxon>
        <taxon>Ditylenchus</taxon>
    </lineage>
</organism>
<reference evidence="4" key="1">
    <citation type="submission" date="2022-11" db="UniProtKB">
        <authorList>
            <consortium name="WormBaseParasite"/>
        </authorList>
    </citation>
    <scope>IDENTIFICATION</scope>
</reference>
<feature type="domain" description="Peptidase C1A papain C-terminal" evidence="2">
    <location>
        <begin position="19"/>
        <end position="180"/>
    </location>
</feature>
<dbReference type="Gene3D" id="3.90.70.10">
    <property type="entry name" value="Cysteine proteinases"/>
    <property type="match status" value="1"/>
</dbReference>
<evidence type="ECO:0000256" key="1">
    <source>
        <dbReference type="ARBA" id="ARBA00008455"/>
    </source>
</evidence>
<protein>
    <submittedName>
        <fullName evidence="4">Peptidase C1A papain C-terminal domain-containing protein</fullName>
    </submittedName>
</protein>
<dbReference type="PANTHER" id="PTHR12411">
    <property type="entry name" value="CYSTEINE PROTEASE FAMILY C1-RELATED"/>
    <property type="match status" value="1"/>
</dbReference>
<dbReference type="InterPro" id="IPR013128">
    <property type="entry name" value="Peptidase_C1A"/>
</dbReference>
<dbReference type="WBParaSite" id="jg6284">
    <property type="protein sequence ID" value="jg6284"/>
    <property type="gene ID" value="jg6284"/>
</dbReference>
<dbReference type="SUPFAM" id="SSF54001">
    <property type="entry name" value="Cysteine proteinases"/>
    <property type="match status" value="1"/>
</dbReference>
<dbReference type="SMART" id="SM00645">
    <property type="entry name" value="Pept_C1"/>
    <property type="match status" value="1"/>
</dbReference>
<dbReference type="InterPro" id="IPR000668">
    <property type="entry name" value="Peptidase_C1A_C"/>
</dbReference>
<dbReference type="AlphaFoldDB" id="A0A915EG06"/>
<keyword evidence="3" id="KW-1185">Reference proteome</keyword>
<sequence>MSMGKFRKCKRFEIKFKDAPERDYRLNVCFKEFGNNQRSNERKFGGEDVVYGNRTYPTDSIIPLDNINEVNPAAGLHRQKRQTTPANFDWRTYGMITTVKNQGFGVGSDFQYYVSGIYSPSTCPGVNHAMLAIGYGVSSSNVPYWTTKNQWGTGWGESGFMRFRRNVNLCGFTTQNNAPVDIWQ</sequence>
<name>A0A915EG06_9BILA</name>
<dbReference type="InterPro" id="IPR025660">
    <property type="entry name" value="Pept_his_AS"/>
</dbReference>
<proteinExistence type="inferred from homology"/>
<dbReference type="PROSITE" id="PS00639">
    <property type="entry name" value="THIOL_PROTEASE_HIS"/>
    <property type="match status" value="1"/>
</dbReference>
<dbReference type="InterPro" id="IPR038765">
    <property type="entry name" value="Papain-like_cys_pep_sf"/>
</dbReference>
<evidence type="ECO:0000259" key="2">
    <source>
        <dbReference type="SMART" id="SM00645"/>
    </source>
</evidence>
<dbReference type="Proteomes" id="UP000887574">
    <property type="component" value="Unplaced"/>
</dbReference>
<dbReference type="GO" id="GO:0008234">
    <property type="term" value="F:cysteine-type peptidase activity"/>
    <property type="evidence" value="ECO:0007669"/>
    <property type="project" value="InterPro"/>
</dbReference>
<comment type="similarity">
    <text evidence="1">Belongs to the peptidase C1 family.</text>
</comment>
<dbReference type="GO" id="GO:0006508">
    <property type="term" value="P:proteolysis"/>
    <property type="evidence" value="ECO:0007669"/>
    <property type="project" value="InterPro"/>
</dbReference>
<dbReference type="Pfam" id="PF00112">
    <property type="entry name" value="Peptidase_C1"/>
    <property type="match status" value="1"/>
</dbReference>
<evidence type="ECO:0000313" key="4">
    <source>
        <dbReference type="WBParaSite" id="jg6284"/>
    </source>
</evidence>
<accession>A0A915EG06</accession>
<evidence type="ECO:0000313" key="3">
    <source>
        <dbReference type="Proteomes" id="UP000887574"/>
    </source>
</evidence>